<dbReference type="EMBL" id="KZ857466">
    <property type="protein sequence ID" value="RDX43325.1"/>
    <property type="molecule type" value="Genomic_DNA"/>
</dbReference>
<evidence type="ECO:0000313" key="2">
    <source>
        <dbReference type="Proteomes" id="UP000256964"/>
    </source>
</evidence>
<sequence>PPRPLLSSPIVFASAASSALRLAPSLSVITVVREPAAVLSAPSCTDHTSVS</sequence>
<organism evidence="1 2">
    <name type="scientific">Lentinus brumalis</name>
    <dbReference type="NCBI Taxonomy" id="2498619"/>
    <lineage>
        <taxon>Eukaryota</taxon>
        <taxon>Fungi</taxon>
        <taxon>Dikarya</taxon>
        <taxon>Basidiomycota</taxon>
        <taxon>Agaricomycotina</taxon>
        <taxon>Agaricomycetes</taxon>
        <taxon>Polyporales</taxon>
        <taxon>Polyporaceae</taxon>
        <taxon>Lentinus</taxon>
    </lineage>
</organism>
<dbReference type="Proteomes" id="UP000256964">
    <property type="component" value="Unassembled WGS sequence"/>
</dbReference>
<proteinExistence type="predicted"/>
<accession>A0A371CSQ5</accession>
<protein>
    <submittedName>
        <fullName evidence="1">Uncharacterized protein</fullName>
    </submittedName>
</protein>
<dbReference type="AlphaFoldDB" id="A0A371CSQ5"/>
<gene>
    <name evidence="1" type="ORF">OH76DRAFT_1410239</name>
</gene>
<feature type="non-terminal residue" evidence="1">
    <location>
        <position position="1"/>
    </location>
</feature>
<name>A0A371CSQ5_9APHY</name>
<keyword evidence="2" id="KW-1185">Reference proteome</keyword>
<reference evidence="1 2" key="1">
    <citation type="journal article" date="2018" name="Biotechnol. Biofuels">
        <title>Integrative visual omics of the white-rot fungus Polyporus brumalis exposes the biotechnological potential of its oxidative enzymes for delignifying raw plant biomass.</title>
        <authorList>
            <person name="Miyauchi S."/>
            <person name="Rancon A."/>
            <person name="Drula E."/>
            <person name="Hage H."/>
            <person name="Chaduli D."/>
            <person name="Favel A."/>
            <person name="Grisel S."/>
            <person name="Henrissat B."/>
            <person name="Herpoel-Gimbert I."/>
            <person name="Ruiz-Duenas F.J."/>
            <person name="Chevret D."/>
            <person name="Hainaut M."/>
            <person name="Lin J."/>
            <person name="Wang M."/>
            <person name="Pangilinan J."/>
            <person name="Lipzen A."/>
            <person name="Lesage-Meessen L."/>
            <person name="Navarro D."/>
            <person name="Riley R."/>
            <person name="Grigoriev I.V."/>
            <person name="Zhou S."/>
            <person name="Raouche S."/>
            <person name="Rosso M.N."/>
        </authorList>
    </citation>
    <scope>NUCLEOTIDE SEQUENCE [LARGE SCALE GENOMIC DNA]</scope>
    <source>
        <strain evidence="1 2">BRFM 1820</strain>
    </source>
</reference>
<evidence type="ECO:0000313" key="1">
    <source>
        <dbReference type="EMBL" id="RDX43325.1"/>
    </source>
</evidence>